<dbReference type="PANTHER" id="PTHR22883:SF23">
    <property type="entry name" value="PALMITOYLTRANSFERASE ZDHHC6"/>
    <property type="match status" value="1"/>
</dbReference>
<dbReference type="PANTHER" id="PTHR22883">
    <property type="entry name" value="ZINC FINGER DHHC DOMAIN CONTAINING PROTEIN"/>
    <property type="match status" value="1"/>
</dbReference>
<comment type="subcellular location">
    <subcellularLocation>
        <location evidence="1">Membrane</location>
        <topology evidence="1">Multi-pass membrane protein</topology>
    </subcellularLocation>
</comment>
<feature type="compositionally biased region" description="Basic and acidic residues" evidence="12">
    <location>
        <begin position="453"/>
        <end position="481"/>
    </location>
</feature>
<keyword evidence="4 11" id="KW-1133">Transmembrane helix</keyword>
<comment type="similarity">
    <text evidence="9">Belongs to the DHHC palmitoyltransferase family. PFA5 subfamily.</text>
</comment>
<evidence type="ECO:0000256" key="5">
    <source>
        <dbReference type="ARBA" id="ARBA00023136"/>
    </source>
</evidence>
<evidence type="ECO:0000256" key="3">
    <source>
        <dbReference type="ARBA" id="ARBA00022692"/>
    </source>
</evidence>
<feature type="transmembrane region" description="Helical" evidence="11">
    <location>
        <begin position="58"/>
        <end position="77"/>
    </location>
</feature>
<dbReference type="Proteomes" id="UP000799429">
    <property type="component" value="Unassembled WGS sequence"/>
</dbReference>
<evidence type="ECO:0000256" key="4">
    <source>
        <dbReference type="ARBA" id="ARBA00022989"/>
    </source>
</evidence>
<keyword evidence="6" id="KW-0564">Palmitate</keyword>
<dbReference type="GO" id="GO:0005783">
    <property type="term" value="C:endoplasmic reticulum"/>
    <property type="evidence" value="ECO:0007669"/>
    <property type="project" value="TreeGrafter"/>
</dbReference>
<dbReference type="Pfam" id="PF01529">
    <property type="entry name" value="DHHC"/>
    <property type="match status" value="1"/>
</dbReference>
<dbReference type="InterPro" id="IPR001594">
    <property type="entry name" value="Palmitoyltrfase_DHHC"/>
</dbReference>
<keyword evidence="15" id="KW-1185">Reference proteome</keyword>
<evidence type="ECO:0000256" key="9">
    <source>
        <dbReference type="ARBA" id="ARBA00038298"/>
    </source>
</evidence>
<sequence>MADQSMRRKINRNTALAVPLVLFGLIGYVTYVVVDGLCVDYLLKPALELELTRRPRTATVILVLYFVLLLLWLTPYVRIIQVIHSNPGYIPKAKRPAFGGNQVGGDAQSFSRSCAPQQVGENLQEETRPNGSVGYDGLKSHEDIDRNAILNGQEAPPPGLDYFYTKDAFVCDYRGLPIFCTQCWNWKFDRTHHCSEVGRCVRRMDHFCPWVGGIVSETNMKFFLQLLFYGAFLNAYILIVFAYFLKERQDKTDTVDTHWAVACGLAGIFFFFASGMFGSTIQMLRHNLTTVENLTKSSKIHYVAVFLHNQRLTTSGETPHVFNYQTITYPLVSETTSHSKGPSPNLRTFAILETDPGANLWDLGPTANLQSIFGYTIWDWLLPYRYSPCCSHDPARSEFQFGPKFEELKKAYGILPPGKNRCRHSRNRSTQVEHSNTSNNKTTDSYEMGVLADEMRRKSTDDRTKKKERRDLRRRSYSDQV</sequence>
<comment type="caution">
    <text evidence="14">The sequence shown here is derived from an EMBL/GenBank/DDBJ whole genome shotgun (WGS) entry which is preliminary data.</text>
</comment>
<evidence type="ECO:0000256" key="2">
    <source>
        <dbReference type="ARBA" id="ARBA00022679"/>
    </source>
</evidence>
<evidence type="ECO:0000256" key="10">
    <source>
        <dbReference type="ARBA" id="ARBA00048048"/>
    </source>
</evidence>
<dbReference type="AlphaFoldDB" id="A0A9P4SIA9"/>
<dbReference type="InterPro" id="IPR039859">
    <property type="entry name" value="PFA4/ZDH16/20/ERF2-like"/>
</dbReference>
<keyword evidence="5 11" id="KW-0472">Membrane</keyword>
<evidence type="ECO:0000256" key="8">
    <source>
        <dbReference type="ARBA" id="ARBA00023315"/>
    </source>
</evidence>
<organism evidence="14 15">
    <name type="scientific">Patellaria atrata CBS 101060</name>
    <dbReference type="NCBI Taxonomy" id="1346257"/>
    <lineage>
        <taxon>Eukaryota</taxon>
        <taxon>Fungi</taxon>
        <taxon>Dikarya</taxon>
        <taxon>Ascomycota</taxon>
        <taxon>Pezizomycotina</taxon>
        <taxon>Dothideomycetes</taxon>
        <taxon>Dothideomycetes incertae sedis</taxon>
        <taxon>Patellariales</taxon>
        <taxon>Patellariaceae</taxon>
        <taxon>Patellaria</taxon>
    </lineage>
</organism>
<dbReference type="GO" id="GO:0005794">
    <property type="term" value="C:Golgi apparatus"/>
    <property type="evidence" value="ECO:0007669"/>
    <property type="project" value="TreeGrafter"/>
</dbReference>
<dbReference type="EMBL" id="MU006089">
    <property type="protein sequence ID" value="KAF2843203.1"/>
    <property type="molecule type" value="Genomic_DNA"/>
</dbReference>
<comment type="domain">
    <text evidence="11">The DHHC domain is required for palmitoyltransferase activity.</text>
</comment>
<evidence type="ECO:0000256" key="6">
    <source>
        <dbReference type="ARBA" id="ARBA00023139"/>
    </source>
</evidence>
<reference evidence="14" key="1">
    <citation type="journal article" date="2020" name="Stud. Mycol.">
        <title>101 Dothideomycetes genomes: a test case for predicting lifestyles and emergence of pathogens.</title>
        <authorList>
            <person name="Haridas S."/>
            <person name="Albert R."/>
            <person name="Binder M."/>
            <person name="Bloem J."/>
            <person name="Labutti K."/>
            <person name="Salamov A."/>
            <person name="Andreopoulos B."/>
            <person name="Baker S."/>
            <person name="Barry K."/>
            <person name="Bills G."/>
            <person name="Bluhm B."/>
            <person name="Cannon C."/>
            <person name="Castanera R."/>
            <person name="Culley D."/>
            <person name="Daum C."/>
            <person name="Ezra D."/>
            <person name="Gonzalez J."/>
            <person name="Henrissat B."/>
            <person name="Kuo A."/>
            <person name="Liang C."/>
            <person name="Lipzen A."/>
            <person name="Lutzoni F."/>
            <person name="Magnuson J."/>
            <person name="Mondo S."/>
            <person name="Nolan M."/>
            <person name="Ohm R."/>
            <person name="Pangilinan J."/>
            <person name="Park H.-J."/>
            <person name="Ramirez L."/>
            <person name="Alfaro M."/>
            <person name="Sun H."/>
            <person name="Tritt A."/>
            <person name="Yoshinaga Y."/>
            <person name="Zwiers L.-H."/>
            <person name="Turgeon B."/>
            <person name="Goodwin S."/>
            <person name="Spatafora J."/>
            <person name="Crous P."/>
            <person name="Grigoriev I."/>
        </authorList>
    </citation>
    <scope>NUCLEOTIDE SEQUENCE</scope>
    <source>
        <strain evidence="14">CBS 101060</strain>
    </source>
</reference>
<dbReference type="EC" id="2.3.1.225" evidence="11"/>
<protein>
    <recommendedName>
        <fullName evidence="11">Palmitoyltransferase</fullName>
        <ecNumber evidence="11">2.3.1.225</ecNumber>
    </recommendedName>
</protein>
<feature type="compositionally biased region" description="Polar residues" evidence="12">
    <location>
        <begin position="428"/>
        <end position="445"/>
    </location>
</feature>
<evidence type="ECO:0000256" key="11">
    <source>
        <dbReference type="RuleBase" id="RU079119"/>
    </source>
</evidence>
<name>A0A9P4SIA9_9PEZI</name>
<evidence type="ECO:0000313" key="14">
    <source>
        <dbReference type="EMBL" id="KAF2843203.1"/>
    </source>
</evidence>
<feature type="region of interest" description="Disordered" evidence="12">
    <location>
        <begin position="416"/>
        <end position="481"/>
    </location>
</feature>
<feature type="domain" description="Palmitoyltransferase DHHC" evidence="13">
    <location>
        <begin position="179"/>
        <end position="296"/>
    </location>
</feature>
<evidence type="ECO:0000256" key="1">
    <source>
        <dbReference type="ARBA" id="ARBA00004141"/>
    </source>
</evidence>
<keyword evidence="8 11" id="KW-0012">Acyltransferase</keyword>
<proteinExistence type="inferred from homology"/>
<dbReference type="GO" id="GO:0016020">
    <property type="term" value="C:membrane"/>
    <property type="evidence" value="ECO:0007669"/>
    <property type="project" value="UniProtKB-SubCell"/>
</dbReference>
<evidence type="ECO:0000256" key="7">
    <source>
        <dbReference type="ARBA" id="ARBA00023288"/>
    </source>
</evidence>
<feature type="transmembrane region" description="Helical" evidence="11">
    <location>
        <begin position="226"/>
        <end position="245"/>
    </location>
</feature>
<dbReference type="OrthoDB" id="331948at2759"/>
<gene>
    <name evidence="14" type="ORF">M501DRAFT_994060</name>
</gene>
<accession>A0A9P4SIA9</accession>
<comment type="catalytic activity">
    <reaction evidence="10 11">
        <text>L-cysteinyl-[protein] + hexadecanoyl-CoA = S-hexadecanoyl-L-cysteinyl-[protein] + CoA</text>
        <dbReference type="Rhea" id="RHEA:36683"/>
        <dbReference type="Rhea" id="RHEA-COMP:10131"/>
        <dbReference type="Rhea" id="RHEA-COMP:11032"/>
        <dbReference type="ChEBI" id="CHEBI:29950"/>
        <dbReference type="ChEBI" id="CHEBI:57287"/>
        <dbReference type="ChEBI" id="CHEBI:57379"/>
        <dbReference type="ChEBI" id="CHEBI:74151"/>
        <dbReference type="EC" id="2.3.1.225"/>
    </reaction>
</comment>
<feature type="transmembrane region" description="Helical" evidence="11">
    <location>
        <begin position="257"/>
        <end position="277"/>
    </location>
</feature>
<keyword evidence="2 11" id="KW-0808">Transferase</keyword>
<dbReference type="PROSITE" id="PS50216">
    <property type="entry name" value="DHHC"/>
    <property type="match status" value="1"/>
</dbReference>
<evidence type="ECO:0000256" key="12">
    <source>
        <dbReference type="SAM" id="MobiDB-lite"/>
    </source>
</evidence>
<evidence type="ECO:0000313" key="15">
    <source>
        <dbReference type="Proteomes" id="UP000799429"/>
    </source>
</evidence>
<keyword evidence="3 11" id="KW-0812">Transmembrane</keyword>
<evidence type="ECO:0000259" key="13">
    <source>
        <dbReference type="Pfam" id="PF01529"/>
    </source>
</evidence>
<dbReference type="GO" id="GO:0006612">
    <property type="term" value="P:protein targeting to membrane"/>
    <property type="evidence" value="ECO:0007669"/>
    <property type="project" value="TreeGrafter"/>
</dbReference>
<dbReference type="GO" id="GO:0019706">
    <property type="term" value="F:protein-cysteine S-palmitoyltransferase activity"/>
    <property type="evidence" value="ECO:0007669"/>
    <property type="project" value="UniProtKB-EC"/>
</dbReference>
<keyword evidence="7" id="KW-0449">Lipoprotein</keyword>